<dbReference type="Pfam" id="PF04289">
    <property type="entry name" value="DUF447_N"/>
    <property type="match status" value="1"/>
</dbReference>
<dbReference type="InterPro" id="IPR012349">
    <property type="entry name" value="Split_barrel_FMN-bd"/>
</dbReference>
<dbReference type="SUPFAM" id="SSF50475">
    <property type="entry name" value="FMN-binding split barrel"/>
    <property type="match status" value="1"/>
</dbReference>
<dbReference type="Proteomes" id="UP000824988">
    <property type="component" value="Chromosome"/>
</dbReference>
<dbReference type="RefSeq" id="WP_054774367.1">
    <property type="nucleotide sequence ID" value="NZ_AP019782.1"/>
</dbReference>
<dbReference type="Pfam" id="PF20766">
    <property type="entry name" value="DUF447_C"/>
    <property type="match status" value="1"/>
</dbReference>
<keyword evidence="4" id="KW-1185">Reference proteome</keyword>
<dbReference type="Gene3D" id="1.20.58.290">
    <property type="entry name" value="Hypothetical membrane protein ta0354_69_121"/>
    <property type="match status" value="1"/>
</dbReference>
<evidence type="ECO:0008006" key="5">
    <source>
        <dbReference type="Google" id="ProtNLM"/>
    </source>
</evidence>
<protein>
    <recommendedName>
        <fullName evidence="5">Tetrahydromethanopterin synthesis protein</fullName>
    </recommendedName>
</protein>
<dbReference type="AlphaFoldDB" id="A0A8D4VK30"/>
<proteinExistence type="predicted"/>
<dbReference type="InterPro" id="IPR007386">
    <property type="entry name" value="DUF447_N"/>
</dbReference>
<accession>A0A8D4VK30</accession>
<dbReference type="InterPro" id="IPR049288">
    <property type="entry name" value="DUF447_C"/>
</dbReference>
<evidence type="ECO:0000313" key="3">
    <source>
        <dbReference type="EMBL" id="BBL69533.1"/>
    </source>
</evidence>
<dbReference type="KEGG" id="moz:MoryE10_01390"/>
<sequence>MILETLVTTVSPQGVPHIAPMGVHVEGDGLIILPFKPSTTLDNLLATRQAVINRCDDVRIFAGCLTGRRDWPLVAADRVQAPRLADCLSHAEVQLARVEDDELRPKLYCRTVHEASHKPFQGYNRAQFAVLEAAILVSRLHMLPLAKIEGELHYLKTALEKTAGEREQEAWQWLMDAVNEFKRNQSAEEECP</sequence>
<evidence type="ECO:0000259" key="1">
    <source>
        <dbReference type="Pfam" id="PF04289"/>
    </source>
</evidence>
<dbReference type="EMBL" id="AP019782">
    <property type="protein sequence ID" value="BBL69533.1"/>
    <property type="molecule type" value="Genomic_DNA"/>
</dbReference>
<gene>
    <name evidence="3" type="ORF">MoryE10_01390</name>
</gene>
<reference evidence="3" key="1">
    <citation type="submission" date="2019-06" db="EMBL/GenBank/DDBJ databases">
        <title>Complete genome sequence of Methylogaea oryzae strain JCM16910.</title>
        <authorList>
            <person name="Asakawa S."/>
        </authorList>
    </citation>
    <scope>NUCLEOTIDE SEQUENCE</scope>
    <source>
        <strain evidence="3">E10</strain>
    </source>
</reference>
<dbReference type="Gene3D" id="2.30.110.10">
    <property type="entry name" value="Electron Transport, Fmn-binding Protein, Chain A"/>
    <property type="match status" value="1"/>
</dbReference>
<name>A0A8D4VK30_9GAMM</name>
<feature type="domain" description="DUF447" evidence="1">
    <location>
        <begin position="4"/>
        <end position="117"/>
    </location>
</feature>
<feature type="domain" description="DUF447" evidence="2">
    <location>
        <begin position="124"/>
        <end position="175"/>
    </location>
</feature>
<evidence type="ECO:0000313" key="4">
    <source>
        <dbReference type="Proteomes" id="UP000824988"/>
    </source>
</evidence>
<evidence type="ECO:0000259" key="2">
    <source>
        <dbReference type="Pfam" id="PF20766"/>
    </source>
</evidence>
<organism evidence="3 4">
    <name type="scientific">Methylogaea oryzae</name>
    <dbReference type="NCBI Taxonomy" id="1295382"/>
    <lineage>
        <taxon>Bacteria</taxon>
        <taxon>Pseudomonadati</taxon>
        <taxon>Pseudomonadota</taxon>
        <taxon>Gammaproteobacteria</taxon>
        <taxon>Methylococcales</taxon>
        <taxon>Methylococcaceae</taxon>
        <taxon>Methylogaea</taxon>
    </lineage>
</organism>